<reference evidence="4" key="2">
    <citation type="submission" date="2005-04" db="EMBL/GenBank/DDBJ databases">
        <authorList>
            <person name="Buell C.R."/>
            <person name="Wing R.A."/>
            <person name="McCombie W.A."/>
            <person name="Ouyang S."/>
        </authorList>
    </citation>
    <scope>NUCLEOTIDE SEQUENCE</scope>
</reference>
<organism evidence="4">
    <name type="scientific">Oryza sativa subsp. japonica</name>
    <name type="common">Rice</name>
    <dbReference type="NCBI Taxonomy" id="39947"/>
    <lineage>
        <taxon>Eukaryota</taxon>
        <taxon>Viridiplantae</taxon>
        <taxon>Streptophyta</taxon>
        <taxon>Embryophyta</taxon>
        <taxon>Tracheophyta</taxon>
        <taxon>Spermatophyta</taxon>
        <taxon>Magnoliopsida</taxon>
        <taxon>Liliopsida</taxon>
        <taxon>Poales</taxon>
        <taxon>Poaceae</taxon>
        <taxon>BOP clade</taxon>
        <taxon>Oryzoideae</taxon>
        <taxon>Oryzeae</taxon>
        <taxon>Oryzinae</taxon>
        <taxon>Oryza</taxon>
        <taxon>Oryza sativa</taxon>
    </lineage>
</organism>
<proteinExistence type="predicted"/>
<dbReference type="Pfam" id="PF03108">
    <property type="entry name" value="DBD_Tnp_Mut"/>
    <property type="match status" value="1"/>
</dbReference>
<evidence type="ECO:0000259" key="2">
    <source>
        <dbReference type="Pfam" id="PF03108"/>
    </source>
</evidence>
<dbReference type="Gene3D" id="3.80.10.10">
    <property type="entry name" value="Ribonuclease Inhibitor"/>
    <property type="match status" value="1"/>
</dbReference>
<dbReference type="PANTHER" id="PTHR46033:SF8">
    <property type="entry name" value="PROTEIN MAINTENANCE OF MERISTEMS-LIKE"/>
    <property type="match status" value="1"/>
</dbReference>
<feature type="domain" description="Transposase MuDR plant" evidence="2">
    <location>
        <begin position="341"/>
        <end position="398"/>
    </location>
</feature>
<feature type="compositionally biased region" description="Acidic residues" evidence="1">
    <location>
        <begin position="1010"/>
        <end position="1046"/>
    </location>
</feature>
<dbReference type="EMBL" id="DP000011">
    <property type="protein sequence ID" value="ABA99292.1"/>
    <property type="molecule type" value="Genomic_DNA"/>
</dbReference>
<dbReference type="GO" id="GO:0010073">
    <property type="term" value="P:meristem maintenance"/>
    <property type="evidence" value="ECO:0007669"/>
    <property type="project" value="InterPro"/>
</dbReference>
<dbReference type="InterPro" id="IPR032675">
    <property type="entry name" value="LRR_dom_sf"/>
</dbReference>
<feature type="compositionally biased region" description="Basic and acidic residues" evidence="1">
    <location>
        <begin position="207"/>
        <end position="220"/>
    </location>
</feature>
<evidence type="ECO:0000313" key="4">
    <source>
        <dbReference type="EMBL" id="ABA99292.1"/>
    </source>
</evidence>
<sequence length="1847" mass="207515">MACDVSFMVVMDRLVRLHYGGCVLDESTHGSQFEGMTVRQLVFFAKPTFEELMSRIKHELDWNDESVGMQGRYDVGGGVMSHKFMLDLNGEIEWQTYIDIVLGSHFKSLEVFAWKKDGRIGKKELIESPISCHELSERCSRKEELIEEDVEGGEGVNDMADVEVREENDPVREEVHAEENVPLREEVHAEDNVPLREEVNVEENVPVREEGDVEDGREVGDDVELPEEEANGKNVSMGLRELARLKFYTREECEEAMIRSGLNPGWLEYDTEDELDESASDSDDDRPVRKMSEHERTVFAKLVGRNPEITQFEDLTRSGLAIADGDPQYDGAFEPMCGEPRKGLEFRSMDDLKIWLQSYSIRVHRPYHVKESNASVKYTVACLDRHCKWQINARKSGGDRWRVTRVGEDHTCCSAEVTGKHLQLTSRFIGNRLQAFVRAEPTLSPAAIVEAVEQIWHYRPTYGKAWRAKQVAMKVIWGDWDEAYVEVAPRMCYEASNKAVQDSYSPRFEPYLDPSQWPSYDGEFFVPDLSLKNNTRERRRTRRFKNDMDKAYKGSANRRMEHFPGLEDFYEEKHRAPQIASGERLKTLRVRGHTAHILFDDRYVPYLRRAKLLAFVTMAQRPVPLYNAAALTALVDRWRPETHTFHLPCGELTVTLEDVAMILGLPIRGQAVTGDTASGNWRERVEEYLGLEPPVAPDGQRQTKTSGVPLSWLRANFGQCPAEADEATVQRYCRAYVLYIFGSILFPDSGGDMASWMWLPLLADWDEAGTFSWGSAALAWLYRQLCDACRRQGGDANLAGCVWLLQVWMWMRLPVGRPMWRTHQAWPHQDADRRPTVAHLWESVPSPVVGRRNLAYYHYTNEMDYLQPEHVVWMPYQAQEVLELELNPMCHIEDALKTLRCPLIYFYAVEFQMCHRVMRQFGRLQTIPHRFSTSIDLHKVDRRKNKKARELLRTVNDAGVALGTAPGSEGEGGTLRNALQRLRQRCRKLAARLGCRSTDVVEHAHAHQEGDEEGEVGDEEGEQDKEAEEGDEEEEGDEDREEEADELGPSQLEDAPELSQPDISQPGPSRPRRRRAPSQDWRYTPDVPRPRTRAPVHLALRSQPSHPEGLLGWATAETAKSHLSARWAGAEFPTVSAIMAGAEVPARKPSSRLAGLGLGGCGQVPPQRQACWSGPSGLRPSPTSAPGGLALSIPRSAPLWLALRSQPASHPAGLLVWALGVAAKSHLSARWAGAEYPTVSAIMAGAEVPARKPSSRLAGLGLGGCGQVPPQRQMNDTTTTSPAAPAPAAVDDLISELDDAVLLHILSFLPSAGDVARTTVLSRRWRHLCGIAPCLRFAVGLGSFAEDDDEDEEEHGARCHDAARRLIAGADACLARRRHAAAAGVHDALRFLEISLVYGDADNDSSWYKREPVGKSFVLELPLNAAAAAKQDQEEADEAKRDVAPPVEEGEAVVVEEEELDLLPAAEEEAVELPATARATAMSLTLCDANTVVPIASAGAFRALTDFTLCRAKINAYDNDDLRLGHLLSSPCCPRLRRLELRHVAGLIRLRLDAVAGTLEELRLVYLPDLRRLHVDAPGLRLLRVGHCDNLPYSDDPGAARVSAPRLETLAWDGLEYRACREFIATPTVRHLKKLSLYSHGGADDETNVAAVRLLKSCTAVDHLELRLTVRVLPAEDTVKDIPHLPTVTKLRLDVNTWWYGHTIGATLARIIAKCNNIEHLSILVRGLLEVCSDAQCKCSQPKGWEDQKIQLEHLKKVEFKGFIPFDDRKRLLRLLLENVPALEKITMEFDPSYIFENPKEVRDKIDFDMPDYQGSWTPCDWDFHECGFFDGATKYEWTREKPTDGI</sequence>
<evidence type="ECO:0000256" key="1">
    <source>
        <dbReference type="SAM" id="MobiDB-lite"/>
    </source>
</evidence>
<dbReference type="InterPro" id="IPR004332">
    <property type="entry name" value="Transposase_MuDR"/>
</dbReference>
<dbReference type="Pfam" id="PF10536">
    <property type="entry name" value="PMD"/>
    <property type="match status" value="1"/>
</dbReference>
<dbReference type="InterPro" id="IPR036047">
    <property type="entry name" value="F-box-like_dom_sf"/>
</dbReference>
<dbReference type="CDD" id="cd22160">
    <property type="entry name" value="F-box_AtFBL13-like"/>
    <property type="match status" value="1"/>
</dbReference>
<dbReference type="PANTHER" id="PTHR46033">
    <property type="entry name" value="PROTEIN MAIN-LIKE 2"/>
    <property type="match status" value="1"/>
</dbReference>
<reference evidence="4" key="3">
    <citation type="submission" date="2006-01" db="EMBL/GenBank/DDBJ databases">
        <authorList>
            <person name="Buell R."/>
        </authorList>
    </citation>
    <scope>NUCLEOTIDE SEQUENCE</scope>
</reference>
<evidence type="ECO:0000259" key="3">
    <source>
        <dbReference type="Pfam" id="PF10536"/>
    </source>
</evidence>
<dbReference type="InterPro" id="IPR019557">
    <property type="entry name" value="AminoTfrase-like_pln_mobile"/>
</dbReference>
<feature type="region of interest" description="Disordered" evidence="1">
    <location>
        <begin position="1000"/>
        <end position="1092"/>
    </location>
</feature>
<feature type="compositionally biased region" description="Basic and acidic residues" evidence="1">
    <location>
        <begin position="1000"/>
        <end position="1009"/>
    </location>
</feature>
<dbReference type="SUPFAM" id="SSF81383">
    <property type="entry name" value="F-box domain"/>
    <property type="match status" value="1"/>
</dbReference>
<name>Q2QPK0_ORYSJ</name>
<protein>
    <submittedName>
        <fullName evidence="4">Transposable element protein, putative, MuDR</fullName>
    </submittedName>
</protein>
<reference evidence="4" key="1">
    <citation type="journal article" date="2005" name="BMC Biol.">
        <title>The sequence of rice chromosomes 11 and 12, rich in disease resistance genes and recent gene duplications.</title>
        <authorList>
            <consortium name="The rice chromosomes 11 and 12 sequencing consortia"/>
        </authorList>
    </citation>
    <scope>NUCLEOTIDE SEQUENCE [LARGE SCALE GENOMIC DNA]</scope>
</reference>
<feature type="domain" description="Aminotransferase-like plant mobile" evidence="3">
    <location>
        <begin position="627"/>
        <end position="947"/>
    </location>
</feature>
<gene>
    <name evidence="4" type="ordered locus">LOC_Os12g34210</name>
</gene>
<dbReference type="InterPro" id="IPR053781">
    <property type="entry name" value="F-box_AtFBL13-like"/>
</dbReference>
<feature type="region of interest" description="Disordered" evidence="1">
    <location>
        <begin position="207"/>
        <end position="231"/>
    </location>
</feature>
<accession>Q2QPK0</accession>
<dbReference type="InterPro" id="IPR044824">
    <property type="entry name" value="MAIN-like"/>
</dbReference>
<dbReference type="Gene3D" id="1.20.1280.50">
    <property type="match status" value="1"/>
</dbReference>